<reference evidence="2" key="1">
    <citation type="journal article" date="2019" name="PLoS Negl. Trop. Dis.">
        <title>Revisiting the worldwide diversity of Leptospira species in the environment.</title>
        <authorList>
            <person name="Vincent A.T."/>
            <person name="Schiettekatte O."/>
            <person name="Bourhy P."/>
            <person name="Veyrier F.J."/>
            <person name="Picardeau M."/>
        </authorList>
    </citation>
    <scope>NUCLEOTIDE SEQUENCE [LARGE SCALE GENOMIC DNA]</scope>
    <source>
        <strain evidence="2">201800277</strain>
    </source>
</reference>
<evidence type="ECO:0008006" key="4">
    <source>
        <dbReference type="Google" id="ProtNLM"/>
    </source>
</evidence>
<feature type="transmembrane region" description="Helical" evidence="1">
    <location>
        <begin position="12"/>
        <end position="32"/>
    </location>
</feature>
<feature type="transmembrane region" description="Helical" evidence="1">
    <location>
        <begin position="380"/>
        <end position="396"/>
    </location>
</feature>
<keyword evidence="3" id="KW-1185">Reference proteome</keyword>
<feature type="transmembrane region" description="Helical" evidence="1">
    <location>
        <begin position="202"/>
        <end position="219"/>
    </location>
</feature>
<feature type="transmembrane region" description="Helical" evidence="1">
    <location>
        <begin position="314"/>
        <end position="335"/>
    </location>
</feature>
<keyword evidence="1" id="KW-0472">Membrane</keyword>
<dbReference type="OrthoDB" id="312574at2"/>
<protein>
    <recommendedName>
        <fullName evidence="4">Dolichyl-phosphate-mannose--protein mannosyltransferase</fullName>
    </recommendedName>
</protein>
<dbReference type="AlphaFoldDB" id="A0A2M9Y1M8"/>
<proteinExistence type="predicted"/>
<feature type="transmembrane region" description="Helical" evidence="1">
    <location>
        <begin position="431"/>
        <end position="452"/>
    </location>
</feature>
<feature type="transmembrane region" description="Helical" evidence="1">
    <location>
        <begin position="252"/>
        <end position="270"/>
    </location>
</feature>
<comment type="caution">
    <text evidence="2">The sequence shown here is derived from an EMBL/GenBank/DDBJ whole genome shotgun (WGS) entry which is preliminary data.</text>
</comment>
<evidence type="ECO:0000256" key="1">
    <source>
        <dbReference type="SAM" id="Phobius"/>
    </source>
</evidence>
<evidence type="ECO:0000313" key="2">
    <source>
        <dbReference type="EMBL" id="TGK91964.1"/>
    </source>
</evidence>
<feature type="transmembrane region" description="Helical" evidence="1">
    <location>
        <begin position="403"/>
        <end position="425"/>
    </location>
</feature>
<feature type="transmembrane region" description="Helical" evidence="1">
    <location>
        <begin position="231"/>
        <end position="246"/>
    </location>
</feature>
<gene>
    <name evidence="2" type="ORF">EHQ30_17435</name>
</gene>
<feature type="transmembrane region" description="Helical" evidence="1">
    <location>
        <begin position="38"/>
        <end position="57"/>
    </location>
</feature>
<dbReference type="RefSeq" id="WP_100790781.1">
    <property type="nucleotide sequence ID" value="NZ_NPDQ01000004.1"/>
</dbReference>
<feature type="transmembrane region" description="Helical" evidence="1">
    <location>
        <begin position="277"/>
        <end position="294"/>
    </location>
</feature>
<name>A0A2M9Y1M8_9LEPT</name>
<accession>A0A2M9Y1M8</accession>
<evidence type="ECO:0000313" key="3">
    <source>
        <dbReference type="Proteomes" id="UP000297891"/>
    </source>
</evidence>
<feature type="transmembrane region" description="Helical" evidence="1">
    <location>
        <begin position="64"/>
        <end position="81"/>
    </location>
</feature>
<dbReference type="Proteomes" id="UP000297891">
    <property type="component" value="Unassembled WGS sequence"/>
</dbReference>
<keyword evidence="1" id="KW-0812">Transmembrane</keyword>
<feature type="transmembrane region" description="Helical" evidence="1">
    <location>
        <begin position="459"/>
        <end position="478"/>
    </location>
</feature>
<dbReference type="EMBL" id="RQFP01000014">
    <property type="protein sequence ID" value="TGK91964.1"/>
    <property type="molecule type" value="Genomic_DNA"/>
</dbReference>
<keyword evidence="1" id="KW-1133">Transmembrane helix</keyword>
<organism evidence="2 3">
    <name type="scientific">Leptospira brenneri</name>
    <dbReference type="NCBI Taxonomy" id="2023182"/>
    <lineage>
        <taxon>Bacteria</taxon>
        <taxon>Pseudomonadati</taxon>
        <taxon>Spirochaetota</taxon>
        <taxon>Spirochaetia</taxon>
        <taxon>Leptospirales</taxon>
        <taxon>Leptospiraceae</taxon>
        <taxon>Leptospira</taxon>
    </lineage>
</organism>
<sequence>MLSLQTTIKKAEPYLSILVTFAFVFISFFYLYTGSFLISTKLIRFATLGLLIYFVLAQKTRTDLAFVSLFLFYFSFSNPVPSSDLIPARFLPLWFDPVFDFRFEFLLDKTNPQIITKEDLVSLQGQMTSLPHTVGSYFLVLPYYLVPGTKEILPTYPWTPGFINFSVFKVLSLIHPLIQPMDLNDSSSLLKVLPTLIRLEKFTAALLATITAYLLYLILSSKPFSNTRRAAFVYVFIYALCTSHFSNSSQGLWQHTVIELLIAAILYLLFSSGYNYLRFFLIGCFAAILIYSRPSSIFLLSFPALMILKDIRNYKWFALGGVLSFLLTGIFLGWVNDSNYAHYLGGYSLHRLAYSLVGYSDLFSNSFWKGFLGLTVSPGFGYYIFSPFLVFPFLLFSKITKKALFLSLIIPELLLVLFYAKYVYWEGGHSYGARFLTDINIFSILAFSLIPITIWKSHVLQFMITLCLLFSLYVQYFGASQKEIVSLWNSCYYQDNFTKAIDLSNLPFHPNLKKTNCMNR</sequence>